<dbReference type="GO" id="GO:0003964">
    <property type="term" value="F:RNA-directed DNA polymerase activity"/>
    <property type="evidence" value="ECO:0007669"/>
    <property type="project" value="UniProtKB-KW"/>
</dbReference>
<sequence length="1277" mass="143788">MQLQKYRINVLFLVWSSGSTNPQNTDGDAAFDENEPEFDEKKPDKTKKEAKGKIHVVSFIRYRDLSAEFEDFSNNSINEVNAVGTLVPDVAQISPNSTNTFSAAGPSNAAASPTHRANFNNLETSITVSPIPTTRVHKDHPVKQIIGDLSLATQTRSMTKMAKDQGGLSQMFNDDFHAYMFACFLSQEEPKRVHQALKDPSWIEAMQEELPQFKMQKSAFLYETIKKEVYVCQPPGFEDPDHPGKVYKVIKALYGLHQAPRAWYDTLANYLLENGFQRGKIDQTLFIKRQKGDILLVQIYVDEIIFGSINKDLCKAFEKLMKDKFQMSSMGELTFFLDGKSASTPIDTENPLLKDPDVKRIFRYLKGKQHLGLWYPNDSPFDLVAYSDSDYAGASLDRKSTTGGCQFLGCKLISWQCKKQTVMATSSTKAEYVAATSCCAQVLWIQNQLLDYGYNFMHTIIYIDNSNTIVNTPICDEDRLELMELTVFLLPKVEKVRIGVSAVDLQVSAIRLMLLLLVRNADSPSKFYMYPHFLQLIIRKQVGDLSTHTTKYTSPALTQKVFANMRRVGKGFSGVETPLFKGMLVAQEVGEGVAAEEHDEGVPAVGVVTEGDVNTANDEVPTIVEEPSIPSPTPPTPPPQPSHDIPSTSQVQPTPPQSPQGVETSDETMMDDVSNQGRMIAEMDQDADVALKDDNEVADDVKDVQDDIDESAQDHGRQAKSQAEIYKIDLEHANKVLSMQEDASEPAEVQEVVDVVTTVKIITKVVTAASETITTASTTITVAEAQVPTTTLTVAPARVTAAPSRKRKRVVIRDPQEESITSTIIPAETKSKDKGKGILVEEHKPFKKQAQIEQDEQYARELEAELNRTIDWDEVIDHVKKKAKEDPDVKRYQAMKREDLEALWSLVKERFSTTKPKNFSDDFLLITLGVIFEKPDIHAQIWKNQRSVHGPAKVKGWKLLESCEYESEKYSDDEDMDGTNHAEDADGTNHLDLKIVKRGITMLYKFRMEYRKPGGIKIKKKVDKESRDRLWDEITFDVDLTFRKLVMHRLGKLLRNFKMKLREKYILPNLNTPSKLNELPAKYSAIVKVEEWVEFVNYMTTDAYKEKSARDKMARSKNVYYHKIGRGGYVFVKEKMIKNNETEADEEPLRSIIWLKGRVNKDREFTDDEIRSVGDKLKEVDDKIKEGTLNRDDGTDAMTVVFGKEKGAYARGLGGGVTYKSQLMNQLAAQGVQLNLSSQLQLASDVTPIGAYEVDGTQSSVVVRDKDARIQKKSMGL</sequence>
<dbReference type="EMBL" id="BKCJ010002625">
    <property type="protein sequence ID" value="GEU49844.1"/>
    <property type="molecule type" value="Genomic_DNA"/>
</dbReference>
<dbReference type="InterPro" id="IPR004252">
    <property type="entry name" value="Probable_transposase_24"/>
</dbReference>
<feature type="compositionally biased region" description="Low complexity" evidence="1">
    <location>
        <begin position="642"/>
        <end position="652"/>
    </location>
</feature>
<organism evidence="3">
    <name type="scientific">Tanacetum cinerariifolium</name>
    <name type="common">Dalmatian daisy</name>
    <name type="synonym">Chrysanthemum cinerariifolium</name>
    <dbReference type="NCBI Taxonomy" id="118510"/>
    <lineage>
        <taxon>Eukaryota</taxon>
        <taxon>Viridiplantae</taxon>
        <taxon>Streptophyta</taxon>
        <taxon>Embryophyta</taxon>
        <taxon>Tracheophyta</taxon>
        <taxon>Spermatophyta</taxon>
        <taxon>Magnoliopsida</taxon>
        <taxon>eudicotyledons</taxon>
        <taxon>Gunneridae</taxon>
        <taxon>Pentapetalae</taxon>
        <taxon>asterids</taxon>
        <taxon>campanulids</taxon>
        <taxon>Asterales</taxon>
        <taxon>Asteraceae</taxon>
        <taxon>Asteroideae</taxon>
        <taxon>Anthemideae</taxon>
        <taxon>Anthemidinae</taxon>
        <taxon>Tanacetum</taxon>
    </lineage>
</organism>
<protein>
    <submittedName>
        <fullName evidence="3">Ribonuclease H-like domain, reverse transcriptase, RNA-dependent DNA polymerase</fullName>
    </submittedName>
</protein>
<feature type="region of interest" description="Disordered" evidence="1">
    <location>
        <begin position="594"/>
        <end position="667"/>
    </location>
</feature>
<feature type="compositionally biased region" description="Acidic residues" evidence="1">
    <location>
        <begin position="29"/>
        <end position="38"/>
    </location>
</feature>
<evidence type="ECO:0000259" key="2">
    <source>
        <dbReference type="Pfam" id="PF07727"/>
    </source>
</evidence>
<dbReference type="InterPro" id="IPR013103">
    <property type="entry name" value="RVT_2"/>
</dbReference>
<feature type="compositionally biased region" description="Pro residues" evidence="1">
    <location>
        <begin position="629"/>
        <end position="641"/>
    </location>
</feature>
<feature type="domain" description="Reverse transcriptase Ty1/copia-type" evidence="2">
    <location>
        <begin position="209"/>
        <end position="337"/>
    </location>
</feature>
<accession>A0A6L2KPL6</accession>
<dbReference type="Pfam" id="PF07727">
    <property type="entry name" value="RVT_2"/>
    <property type="match status" value="1"/>
</dbReference>
<feature type="region of interest" description="Disordered" evidence="1">
    <location>
        <begin position="22"/>
        <end position="47"/>
    </location>
</feature>
<reference evidence="3" key="1">
    <citation type="journal article" date="2019" name="Sci. Rep.">
        <title>Draft genome of Tanacetum cinerariifolium, the natural source of mosquito coil.</title>
        <authorList>
            <person name="Yamashiro T."/>
            <person name="Shiraishi A."/>
            <person name="Satake H."/>
            <person name="Nakayama K."/>
        </authorList>
    </citation>
    <scope>NUCLEOTIDE SEQUENCE</scope>
</reference>
<dbReference type="PANTHER" id="PTHR11439">
    <property type="entry name" value="GAG-POL-RELATED RETROTRANSPOSON"/>
    <property type="match status" value="1"/>
</dbReference>
<evidence type="ECO:0000313" key="3">
    <source>
        <dbReference type="EMBL" id="GEU49844.1"/>
    </source>
</evidence>
<evidence type="ECO:0000256" key="1">
    <source>
        <dbReference type="SAM" id="MobiDB-lite"/>
    </source>
</evidence>
<keyword evidence="3" id="KW-0808">Transferase</keyword>
<dbReference type="CDD" id="cd09272">
    <property type="entry name" value="RNase_HI_RT_Ty1"/>
    <property type="match status" value="1"/>
</dbReference>
<gene>
    <name evidence="3" type="ORF">Tci_021822</name>
</gene>
<name>A0A6L2KPL6_TANCI</name>
<keyword evidence="3" id="KW-0695">RNA-directed DNA polymerase</keyword>
<proteinExistence type="predicted"/>
<dbReference type="AlphaFoldDB" id="A0A6L2KPL6"/>
<dbReference type="PANTHER" id="PTHR11439:SF495">
    <property type="entry name" value="REVERSE TRANSCRIPTASE, RNA-DEPENDENT DNA POLYMERASE-RELATED"/>
    <property type="match status" value="1"/>
</dbReference>
<dbReference type="Pfam" id="PF03004">
    <property type="entry name" value="Transposase_24"/>
    <property type="match status" value="1"/>
</dbReference>
<comment type="caution">
    <text evidence="3">The sequence shown here is derived from an EMBL/GenBank/DDBJ whole genome shotgun (WGS) entry which is preliminary data.</text>
</comment>
<keyword evidence="3" id="KW-0548">Nucleotidyltransferase</keyword>